<comment type="caution">
    <text evidence="2">The sequence shown here is derived from an EMBL/GenBank/DDBJ whole genome shotgun (WGS) entry which is preliminary data.</text>
</comment>
<protein>
    <submittedName>
        <fullName evidence="2">Uncharacterized protein</fullName>
    </submittedName>
</protein>
<evidence type="ECO:0000313" key="3">
    <source>
        <dbReference type="Proteomes" id="UP000729402"/>
    </source>
</evidence>
<evidence type="ECO:0000313" key="2">
    <source>
        <dbReference type="EMBL" id="KAG8048424.1"/>
    </source>
</evidence>
<keyword evidence="3" id="KW-1185">Reference proteome</keyword>
<gene>
    <name evidence="2" type="ORF">GUJ93_ZPchr0009g1763</name>
</gene>
<dbReference type="EMBL" id="JAAALK010000289">
    <property type="protein sequence ID" value="KAG8048424.1"/>
    <property type="molecule type" value="Genomic_DNA"/>
</dbReference>
<proteinExistence type="predicted"/>
<reference evidence="2" key="2">
    <citation type="submission" date="2021-02" db="EMBL/GenBank/DDBJ databases">
        <authorList>
            <person name="Kimball J.A."/>
            <person name="Haas M.W."/>
            <person name="Macchietto M."/>
            <person name="Kono T."/>
            <person name="Duquette J."/>
            <person name="Shao M."/>
        </authorList>
    </citation>
    <scope>NUCLEOTIDE SEQUENCE</scope>
    <source>
        <tissue evidence="2">Fresh leaf tissue</tissue>
    </source>
</reference>
<name>A0A8J5VL66_ZIZPA</name>
<sequence length="140" mass="15440">MQRQNYPYLHCVFHTKAAPARAVHWTDSGSGGDAGAVVGGGGCRGGAHGLWRRRHGGFYRELRGRRAWPARVAAARGLRREARAAVTWGLRWEATGAAVARPVWVAAAPVLWLRRGLRGGHHRKRRGQDGKYKNSRSNQA</sequence>
<accession>A0A8J5VL66</accession>
<organism evidence="2 3">
    <name type="scientific">Zizania palustris</name>
    <name type="common">Northern wild rice</name>
    <dbReference type="NCBI Taxonomy" id="103762"/>
    <lineage>
        <taxon>Eukaryota</taxon>
        <taxon>Viridiplantae</taxon>
        <taxon>Streptophyta</taxon>
        <taxon>Embryophyta</taxon>
        <taxon>Tracheophyta</taxon>
        <taxon>Spermatophyta</taxon>
        <taxon>Magnoliopsida</taxon>
        <taxon>Liliopsida</taxon>
        <taxon>Poales</taxon>
        <taxon>Poaceae</taxon>
        <taxon>BOP clade</taxon>
        <taxon>Oryzoideae</taxon>
        <taxon>Oryzeae</taxon>
        <taxon>Zizaniinae</taxon>
        <taxon>Zizania</taxon>
    </lineage>
</organism>
<feature type="region of interest" description="Disordered" evidence="1">
    <location>
        <begin position="121"/>
        <end position="140"/>
    </location>
</feature>
<dbReference type="Proteomes" id="UP000729402">
    <property type="component" value="Unassembled WGS sequence"/>
</dbReference>
<evidence type="ECO:0000256" key="1">
    <source>
        <dbReference type="SAM" id="MobiDB-lite"/>
    </source>
</evidence>
<reference evidence="2" key="1">
    <citation type="journal article" date="2021" name="bioRxiv">
        <title>Whole Genome Assembly and Annotation of Northern Wild Rice, Zizania palustris L., Supports a Whole Genome Duplication in the Zizania Genus.</title>
        <authorList>
            <person name="Haas M."/>
            <person name="Kono T."/>
            <person name="Macchietto M."/>
            <person name="Millas R."/>
            <person name="McGilp L."/>
            <person name="Shao M."/>
            <person name="Duquette J."/>
            <person name="Hirsch C.N."/>
            <person name="Kimball J."/>
        </authorList>
    </citation>
    <scope>NUCLEOTIDE SEQUENCE</scope>
    <source>
        <tissue evidence="2">Fresh leaf tissue</tissue>
    </source>
</reference>
<dbReference type="AlphaFoldDB" id="A0A8J5VL66"/>